<gene>
    <name evidence="2" type="ORF">SAMN06264855_109110</name>
</gene>
<proteinExistence type="predicted"/>
<dbReference type="EMBL" id="FZNQ01000009">
    <property type="protein sequence ID" value="SNR49083.1"/>
    <property type="molecule type" value="Genomic_DNA"/>
</dbReference>
<sequence length="189" mass="19587">MRTVLLLATWLFIITHIDTFAVLVAFGVDEAYTTAEVVVGHYIGFTAGLVGAVILATVAGAAFRGWTFLLGVVPLALGVWGLLRRRDDEAPPVVNDEETPGGVAVVAGAGVGLSGENLAVFIPFFSGLDAVTLAAIVGFYLVAAGVLVVVALAIARRTAADLPPWVDRWLVPAMLALVGLYVLGAGLAF</sequence>
<dbReference type="AlphaFoldDB" id="A0A238WRY8"/>
<dbReference type="OrthoDB" id="351321at2157"/>
<dbReference type="Pfam" id="PF03596">
    <property type="entry name" value="Cad"/>
    <property type="match status" value="1"/>
</dbReference>
<name>A0A238WRY8_HALVU</name>
<keyword evidence="1" id="KW-0812">Transmembrane</keyword>
<keyword evidence="1" id="KW-0472">Membrane</keyword>
<keyword evidence="3" id="KW-1185">Reference proteome</keyword>
<feature type="transmembrane region" description="Helical" evidence="1">
    <location>
        <begin position="66"/>
        <end position="83"/>
    </location>
</feature>
<feature type="transmembrane region" description="Helical" evidence="1">
    <location>
        <begin position="37"/>
        <end position="59"/>
    </location>
</feature>
<feature type="transmembrane region" description="Helical" evidence="1">
    <location>
        <begin position="169"/>
        <end position="188"/>
    </location>
</feature>
<protein>
    <submittedName>
        <fullName evidence="2">Cadmium resistance protein CadD, predicted permease</fullName>
    </submittedName>
</protein>
<feature type="transmembrane region" description="Helical" evidence="1">
    <location>
        <begin position="103"/>
        <end position="125"/>
    </location>
</feature>
<accession>A0A238WRY8</accession>
<dbReference type="RefSeq" id="WP_089384935.1">
    <property type="nucleotide sequence ID" value="NZ_FZNQ01000009.1"/>
</dbReference>
<evidence type="ECO:0000313" key="3">
    <source>
        <dbReference type="Proteomes" id="UP000198397"/>
    </source>
</evidence>
<evidence type="ECO:0000313" key="2">
    <source>
        <dbReference type="EMBL" id="SNR49083.1"/>
    </source>
</evidence>
<dbReference type="Proteomes" id="UP000198397">
    <property type="component" value="Unassembled WGS sequence"/>
</dbReference>
<organism evidence="2 3">
    <name type="scientific">Halorubrum vacuolatum</name>
    <name type="common">Natronobacterium vacuolatum</name>
    <dbReference type="NCBI Taxonomy" id="63740"/>
    <lineage>
        <taxon>Archaea</taxon>
        <taxon>Methanobacteriati</taxon>
        <taxon>Methanobacteriota</taxon>
        <taxon>Stenosarchaea group</taxon>
        <taxon>Halobacteria</taxon>
        <taxon>Halobacteriales</taxon>
        <taxon>Haloferacaceae</taxon>
        <taxon>Halorubrum</taxon>
    </lineage>
</organism>
<keyword evidence="1" id="KW-1133">Transmembrane helix</keyword>
<reference evidence="2 3" key="1">
    <citation type="submission" date="2017-06" db="EMBL/GenBank/DDBJ databases">
        <authorList>
            <person name="Kim H.J."/>
            <person name="Triplett B.A."/>
        </authorList>
    </citation>
    <scope>NUCLEOTIDE SEQUENCE [LARGE SCALE GENOMIC DNA]</scope>
    <source>
        <strain evidence="2 3">DSM 8800</strain>
    </source>
</reference>
<feature type="transmembrane region" description="Helical" evidence="1">
    <location>
        <begin position="132"/>
        <end position="154"/>
    </location>
</feature>
<evidence type="ECO:0000256" key="1">
    <source>
        <dbReference type="SAM" id="Phobius"/>
    </source>
</evidence>
<dbReference type="InterPro" id="IPR004676">
    <property type="entry name" value="Cd-R_transporter"/>
</dbReference>